<feature type="transmembrane region" description="Helical" evidence="1">
    <location>
        <begin position="75"/>
        <end position="96"/>
    </location>
</feature>
<dbReference type="AlphaFoldDB" id="A0A2S7KMI7"/>
<protein>
    <recommendedName>
        <fullName evidence="4">Competence protein</fullName>
    </recommendedName>
</protein>
<gene>
    <name evidence="2" type="ORF">BST85_01935</name>
</gene>
<keyword evidence="3" id="KW-1185">Reference proteome</keyword>
<dbReference type="EMBL" id="MQUB01000001">
    <property type="protein sequence ID" value="PQB03800.1"/>
    <property type="molecule type" value="Genomic_DNA"/>
</dbReference>
<accession>A0A2S7KMI7</accession>
<proteinExistence type="predicted"/>
<comment type="caution">
    <text evidence="2">The sequence shown here is derived from an EMBL/GenBank/DDBJ whole genome shotgun (WGS) entry which is preliminary data.</text>
</comment>
<keyword evidence="1" id="KW-0472">Membrane</keyword>
<evidence type="ECO:0000313" key="2">
    <source>
        <dbReference type="EMBL" id="PQB03800.1"/>
    </source>
</evidence>
<dbReference type="Proteomes" id="UP000239800">
    <property type="component" value="Unassembled WGS sequence"/>
</dbReference>
<evidence type="ECO:0000256" key="1">
    <source>
        <dbReference type="SAM" id="Phobius"/>
    </source>
</evidence>
<reference evidence="2 3" key="1">
    <citation type="submission" date="2016-11" db="EMBL/GenBank/DDBJ databases">
        <title>Trade-off between light-utilization and light-protection in marine flavobacteria.</title>
        <authorList>
            <person name="Kumagai Y."/>
        </authorList>
    </citation>
    <scope>NUCLEOTIDE SEQUENCE [LARGE SCALE GENOMIC DNA]</scope>
    <source>
        <strain evidence="2 3">NBRC 107741</strain>
    </source>
</reference>
<feature type="transmembrane region" description="Helical" evidence="1">
    <location>
        <begin position="46"/>
        <end position="69"/>
    </location>
</feature>
<dbReference type="OrthoDB" id="1144182at2"/>
<evidence type="ECO:0008006" key="4">
    <source>
        <dbReference type="Google" id="ProtNLM"/>
    </source>
</evidence>
<dbReference type="RefSeq" id="WP_104811721.1">
    <property type="nucleotide sequence ID" value="NZ_MQUB01000001.1"/>
</dbReference>
<name>A0A2S7KMI7_9FLAO</name>
<organism evidence="2 3">
    <name type="scientific">Aureitalea marina</name>
    <dbReference type="NCBI Taxonomy" id="930804"/>
    <lineage>
        <taxon>Bacteria</taxon>
        <taxon>Pseudomonadati</taxon>
        <taxon>Bacteroidota</taxon>
        <taxon>Flavobacteriia</taxon>
        <taxon>Flavobacteriales</taxon>
        <taxon>Flavobacteriaceae</taxon>
        <taxon>Aureitalea</taxon>
    </lineage>
</organism>
<sequence length="116" mass="13104">MAFEDVKESTDQIQQDTQEYLEQTEAYIQLKIFQVLMKMVVGSIQFIILGLLGSIIFLLLSIGLAVYLGEYLDNVIAGYLLVAGGYAVLGLILYVLRNSLNKRIIGRFSTLFFEQE</sequence>
<evidence type="ECO:0000313" key="3">
    <source>
        <dbReference type="Proteomes" id="UP000239800"/>
    </source>
</evidence>
<keyword evidence="1" id="KW-0812">Transmembrane</keyword>
<keyword evidence="1" id="KW-1133">Transmembrane helix</keyword>